<evidence type="ECO:0000313" key="2">
    <source>
        <dbReference type="Proteomes" id="UP000295578"/>
    </source>
</evidence>
<reference evidence="1 2" key="1">
    <citation type="submission" date="2019-03" db="EMBL/GenBank/DDBJ databases">
        <title>Draft genome sequences of novel Actinobacteria.</title>
        <authorList>
            <person name="Sahin N."/>
            <person name="Ay H."/>
            <person name="Saygin H."/>
        </authorList>
    </citation>
    <scope>NUCLEOTIDE SEQUENCE [LARGE SCALE GENOMIC DNA]</scope>
    <source>
        <strain evidence="1 2">DSM 45941</strain>
    </source>
</reference>
<accession>A0A4V6PE90</accession>
<dbReference type="InterPro" id="IPR021414">
    <property type="entry name" value="DUF3054"/>
</dbReference>
<dbReference type="EMBL" id="SMKY01000496">
    <property type="protein sequence ID" value="TDD61007.1"/>
    <property type="molecule type" value="Genomic_DNA"/>
</dbReference>
<comment type="caution">
    <text evidence="1">The sequence shown here is derived from an EMBL/GenBank/DDBJ whole genome shotgun (WGS) entry which is preliminary data.</text>
</comment>
<dbReference type="Proteomes" id="UP000295578">
    <property type="component" value="Unassembled WGS sequence"/>
</dbReference>
<evidence type="ECO:0000313" key="1">
    <source>
        <dbReference type="EMBL" id="TDD61007.1"/>
    </source>
</evidence>
<dbReference type="AlphaFoldDB" id="A0A4V6PE90"/>
<gene>
    <name evidence="1" type="ORF">E1293_45325</name>
</gene>
<dbReference type="Pfam" id="PF11255">
    <property type="entry name" value="DUF3054"/>
    <property type="match status" value="1"/>
</dbReference>
<proteinExistence type="predicted"/>
<sequence length="51" mass="5195">MRNWLGGVADVCCVLVFVGIGRSSHDEAASAAGFATTAWPFLVGLAVGWGA</sequence>
<keyword evidence="2" id="KW-1185">Reference proteome</keyword>
<feature type="non-terminal residue" evidence="1">
    <location>
        <position position="51"/>
    </location>
</feature>
<protein>
    <submittedName>
        <fullName evidence="1">DUF3054 domain-containing protein</fullName>
    </submittedName>
</protein>
<dbReference type="RefSeq" id="WP_132206088.1">
    <property type="nucleotide sequence ID" value="NZ_SMKY01000496.1"/>
</dbReference>
<name>A0A4V6PE90_9ACTN</name>
<organism evidence="1 2">
    <name type="scientific">Actinomadura darangshiensis</name>
    <dbReference type="NCBI Taxonomy" id="705336"/>
    <lineage>
        <taxon>Bacteria</taxon>
        <taxon>Bacillati</taxon>
        <taxon>Actinomycetota</taxon>
        <taxon>Actinomycetes</taxon>
        <taxon>Streptosporangiales</taxon>
        <taxon>Thermomonosporaceae</taxon>
        <taxon>Actinomadura</taxon>
    </lineage>
</organism>